<evidence type="ECO:0000313" key="1">
    <source>
        <dbReference type="EnsemblPlants" id="LPERR06G03720.1"/>
    </source>
</evidence>
<name>A0A0D9WM73_9ORYZ</name>
<dbReference type="AlphaFoldDB" id="A0A0D9WM73"/>
<protein>
    <submittedName>
        <fullName evidence="1">Uncharacterized protein</fullName>
    </submittedName>
</protein>
<reference evidence="2" key="2">
    <citation type="submission" date="2013-12" db="EMBL/GenBank/DDBJ databases">
        <authorList>
            <person name="Yu Y."/>
            <person name="Lee S."/>
            <person name="de Baynast K."/>
            <person name="Wissotski M."/>
            <person name="Liu L."/>
            <person name="Talag J."/>
            <person name="Goicoechea J."/>
            <person name="Angelova A."/>
            <person name="Jetty R."/>
            <person name="Kudrna D."/>
            <person name="Golser W."/>
            <person name="Rivera L."/>
            <person name="Zhang J."/>
            <person name="Wing R."/>
        </authorList>
    </citation>
    <scope>NUCLEOTIDE SEQUENCE</scope>
</reference>
<sequence length="94" mass="10543">MDEKQIEEVGIKLRMVSDLLTDTEKLVAQNKTYIRVLLQDIADDRCPLTADELDGEIRGLREDREAVIRALQQVEELLGAVQAILVPTHDSASN</sequence>
<keyword evidence="2" id="KW-1185">Reference proteome</keyword>
<evidence type="ECO:0000313" key="2">
    <source>
        <dbReference type="Proteomes" id="UP000032180"/>
    </source>
</evidence>
<accession>A0A0D9WM73</accession>
<dbReference type="Proteomes" id="UP000032180">
    <property type="component" value="Chromosome 6"/>
</dbReference>
<reference evidence="1" key="3">
    <citation type="submission" date="2015-04" db="UniProtKB">
        <authorList>
            <consortium name="EnsemblPlants"/>
        </authorList>
    </citation>
    <scope>IDENTIFICATION</scope>
</reference>
<reference evidence="1 2" key="1">
    <citation type="submission" date="2012-08" db="EMBL/GenBank/DDBJ databases">
        <title>Oryza genome evolution.</title>
        <authorList>
            <person name="Wing R.A."/>
        </authorList>
    </citation>
    <scope>NUCLEOTIDE SEQUENCE</scope>
</reference>
<proteinExistence type="predicted"/>
<dbReference type="HOGENOM" id="CLU_2324290_0_0_1"/>
<organism evidence="1 2">
    <name type="scientific">Leersia perrieri</name>
    <dbReference type="NCBI Taxonomy" id="77586"/>
    <lineage>
        <taxon>Eukaryota</taxon>
        <taxon>Viridiplantae</taxon>
        <taxon>Streptophyta</taxon>
        <taxon>Embryophyta</taxon>
        <taxon>Tracheophyta</taxon>
        <taxon>Spermatophyta</taxon>
        <taxon>Magnoliopsida</taxon>
        <taxon>Liliopsida</taxon>
        <taxon>Poales</taxon>
        <taxon>Poaceae</taxon>
        <taxon>BOP clade</taxon>
        <taxon>Oryzoideae</taxon>
        <taxon>Oryzeae</taxon>
        <taxon>Oryzinae</taxon>
        <taxon>Leersia</taxon>
    </lineage>
</organism>
<dbReference type="Gramene" id="LPERR06G03720.1">
    <property type="protein sequence ID" value="LPERR06G03720.1"/>
    <property type="gene ID" value="LPERR06G03720"/>
</dbReference>
<dbReference type="EnsemblPlants" id="LPERR06G03720.1">
    <property type="protein sequence ID" value="LPERR06G03720.1"/>
    <property type="gene ID" value="LPERR06G03720"/>
</dbReference>